<evidence type="ECO:0000256" key="4">
    <source>
        <dbReference type="ARBA" id="ARBA00012454"/>
    </source>
</evidence>
<dbReference type="GO" id="GO:0009236">
    <property type="term" value="P:cobalamin biosynthetic process"/>
    <property type="evidence" value="ECO:0007669"/>
    <property type="project" value="UniProtKB-UniRule"/>
</dbReference>
<organism evidence="17 18">
    <name type="scientific">Longimonas halophila</name>
    <dbReference type="NCBI Taxonomy" id="1469170"/>
    <lineage>
        <taxon>Bacteria</taxon>
        <taxon>Pseudomonadati</taxon>
        <taxon>Rhodothermota</taxon>
        <taxon>Rhodothermia</taxon>
        <taxon>Rhodothermales</taxon>
        <taxon>Salisaetaceae</taxon>
        <taxon>Longimonas</taxon>
    </lineage>
</organism>
<dbReference type="Gene3D" id="1.20.1200.10">
    <property type="entry name" value="Cobalamin adenosyltransferase-like"/>
    <property type="match status" value="1"/>
</dbReference>
<dbReference type="OrthoDB" id="9778896at2"/>
<dbReference type="PANTHER" id="PTHR12213">
    <property type="entry name" value="CORRINOID ADENOSYLTRANSFERASE"/>
    <property type="match status" value="1"/>
</dbReference>
<dbReference type="InterPro" id="IPR029499">
    <property type="entry name" value="PduO-typ"/>
</dbReference>
<evidence type="ECO:0000256" key="14">
    <source>
        <dbReference type="ARBA" id="ARBA00048692"/>
    </source>
</evidence>
<comment type="similarity">
    <text evidence="3 15">Belongs to the Cob(I)alamin adenosyltransferase family.</text>
</comment>
<dbReference type="GO" id="GO:0005524">
    <property type="term" value="F:ATP binding"/>
    <property type="evidence" value="ECO:0007669"/>
    <property type="project" value="UniProtKB-UniRule"/>
</dbReference>
<reference evidence="17 18" key="1">
    <citation type="submission" date="2017-10" db="EMBL/GenBank/DDBJ databases">
        <title>Draft genome of Longimonas halophila.</title>
        <authorList>
            <person name="Goh K.M."/>
            <person name="Shamsir M.S."/>
            <person name="Lim S.W."/>
        </authorList>
    </citation>
    <scope>NUCLEOTIDE SEQUENCE [LARGE SCALE GENOMIC DNA]</scope>
    <source>
        <strain evidence="17 18">KCTC 42399</strain>
    </source>
</reference>
<evidence type="ECO:0000256" key="3">
    <source>
        <dbReference type="ARBA" id="ARBA00007487"/>
    </source>
</evidence>
<keyword evidence="7 15" id="KW-0808">Transferase</keyword>
<accession>A0A2H3NXD6</accession>
<dbReference type="SUPFAM" id="SSF89028">
    <property type="entry name" value="Cobalamin adenosyltransferase-like"/>
    <property type="match status" value="1"/>
</dbReference>
<evidence type="ECO:0000256" key="10">
    <source>
        <dbReference type="ARBA" id="ARBA00031529"/>
    </source>
</evidence>
<comment type="catalytic activity">
    <reaction evidence="13 15">
        <text>2 cob(II)yrinate a,c diamide + reduced [electron-transfer flavoprotein] + 2 ATP = 2 adenosylcob(III)yrinate a,c-diamide + 2 triphosphate + oxidized [electron-transfer flavoprotein] + 3 H(+)</text>
        <dbReference type="Rhea" id="RHEA:11528"/>
        <dbReference type="Rhea" id="RHEA-COMP:10685"/>
        <dbReference type="Rhea" id="RHEA-COMP:10686"/>
        <dbReference type="ChEBI" id="CHEBI:15378"/>
        <dbReference type="ChEBI" id="CHEBI:18036"/>
        <dbReference type="ChEBI" id="CHEBI:30616"/>
        <dbReference type="ChEBI" id="CHEBI:57692"/>
        <dbReference type="ChEBI" id="CHEBI:58307"/>
        <dbReference type="ChEBI" id="CHEBI:58503"/>
        <dbReference type="ChEBI" id="CHEBI:58537"/>
        <dbReference type="EC" id="2.5.1.17"/>
    </reaction>
</comment>
<evidence type="ECO:0000256" key="11">
    <source>
        <dbReference type="ARBA" id="ARBA00033334"/>
    </source>
</evidence>
<comment type="caution">
    <text evidence="17">The sequence shown here is derived from an EMBL/GenBank/DDBJ whole genome shotgun (WGS) entry which is preliminary data.</text>
</comment>
<dbReference type="InterPro" id="IPR036451">
    <property type="entry name" value="CblAdoTrfase-like_sf"/>
</dbReference>
<name>A0A2H3NXD6_9BACT</name>
<evidence type="ECO:0000256" key="7">
    <source>
        <dbReference type="ARBA" id="ARBA00022679"/>
    </source>
</evidence>
<keyword evidence="15" id="KW-0169">Cobalamin biosynthesis</keyword>
<dbReference type="InterPro" id="IPR016030">
    <property type="entry name" value="CblAdoTrfase-like"/>
</dbReference>
<dbReference type="UniPathway" id="UPA00148">
    <property type="reaction ID" value="UER00233"/>
</dbReference>
<evidence type="ECO:0000256" key="13">
    <source>
        <dbReference type="ARBA" id="ARBA00048555"/>
    </source>
</evidence>
<sequence length="190" mass="20412">MPKIYTRTGDDGTTALFGGDRVGKGHPRIRAYGTVDEVNALVGVARAHLADTDATAPLHDIFQEIQEDLFVVGADLATPENAKPVVPRITEAHIDGIEQHIDTLEDDLAPLKHFVLPGGSPAAAALHNARTVCRRAERLSVEASASTPLNEHALVYLNRLSDLLFVMARWANHAVGASEHTWVPDTSSAS</sequence>
<comment type="pathway">
    <text evidence="2 15">Cofactor biosynthesis; adenosylcobalamin biosynthesis; adenosylcobalamin from cob(II)yrinate a,c-diamide: step 2/7.</text>
</comment>
<feature type="domain" description="Cobalamin adenosyltransferase-like" evidence="16">
    <location>
        <begin position="4"/>
        <end position="171"/>
    </location>
</feature>
<dbReference type="Pfam" id="PF01923">
    <property type="entry name" value="Cob_adeno_trans"/>
    <property type="match status" value="1"/>
</dbReference>
<evidence type="ECO:0000256" key="12">
    <source>
        <dbReference type="ARBA" id="ARBA00033354"/>
    </source>
</evidence>
<evidence type="ECO:0000256" key="1">
    <source>
        <dbReference type="ARBA" id="ARBA00004496"/>
    </source>
</evidence>
<evidence type="ECO:0000256" key="6">
    <source>
        <dbReference type="ARBA" id="ARBA00022490"/>
    </source>
</evidence>
<evidence type="ECO:0000256" key="15">
    <source>
        <dbReference type="RuleBase" id="RU366026"/>
    </source>
</evidence>
<keyword evidence="6" id="KW-0963">Cytoplasm</keyword>
<evidence type="ECO:0000256" key="5">
    <source>
        <dbReference type="ARBA" id="ARBA00020963"/>
    </source>
</evidence>
<dbReference type="Proteomes" id="UP000221024">
    <property type="component" value="Unassembled WGS sequence"/>
</dbReference>
<dbReference type="EC" id="2.5.1.17" evidence="4 15"/>
<keyword evidence="8 15" id="KW-0547">Nucleotide-binding</keyword>
<dbReference type="FunFam" id="1.20.1200.10:FF:000003">
    <property type="entry name" value="ATP:cob(I)alamin adenosyltransferase"/>
    <property type="match status" value="1"/>
</dbReference>
<protein>
    <recommendedName>
        <fullName evidence="5 15">Corrinoid adenosyltransferase</fullName>
        <ecNumber evidence="4 15">2.5.1.17</ecNumber>
    </recommendedName>
    <alternativeName>
        <fullName evidence="10 15">Cob(II)alamin adenosyltransferase</fullName>
    </alternativeName>
    <alternativeName>
        <fullName evidence="12 15">Cob(II)yrinic acid a,c-diamide adenosyltransferase</fullName>
    </alternativeName>
    <alternativeName>
        <fullName evidence="11 15">Cobinamide/cobalamin adenosyltransferase</fullName>
    </alternativeName>
</protein>
<gene>
    <name evidence="17" type="ORF">CRI93_02425</name>
</gene>
<evidence type="ECO:0000313" key="18">
    <source>
        <dbReference type="Proteomes" id="UP000221024"/>
    </source>
</evidence>
<dbReference type="GO" id="GO:0008817">
    <property type="term" value="F:corrinoid adenosyltransferase activity"/>
    <property type="evidence" value="ECO:0007669"/>
    <property type="project" value="UniProtKB-UniRule"/>
</dbReference>
<evidence type="ECO:0000256" key="8">
    <source>
        <dbReference type="ARBA" id="ARBA00022741"/>
    </source>
</evidence>
<comment type="catalytic activity">
    <reaction evidence="14 15">
        <text>2 cob(II)alamin + reduced [electron-transfer flavoprotein] + 2 ATP = 2 adenosylcob(III)alamin + 2 triphosphate + oxidized [electron-transfer flavoprotein] + 3 H(+)</text>
        <dbReference type="Rhea" id="RHEA:28671"/>
        <dbReference type="Rhea" id="RHEA-COMP:10685"/>
        <dbReference type="Rhea" id="RHEA-COMP:10686"/>
        <dbReference type="ChEBI" id="CHEBI:15378"/>
        <dbReference type="ChEBI" id="CHEBI:16304"/>
        <dbReference type="ChEBI" id="CHEBI:18036"/>
        <dbReference type="ChEBI" id="CHEBI:18408"/>
        <dbReference type="ChEBI" id="CHEBI:30616"/>
        <dbReference type="ChEBI" id="CHEBI:57692"/>
        <dbReference type="ChEBI" id="CHEBI:58307"/>
        <dbReference type="EC" id="2.5.1.17"/>
    </reaction>
</comment>
<dbReference type="PANTHER" id="PTHR12213:SF0">
    <property type="entry name" value="CORRINOID ADENOSYLTRANSFERASE MMAB"/>
    <property type="match status" value="1"/>
</dbReference>
<proteinExistence type="inferred from homology"/>
<dbReference type="NCBIfam" id="TIGR00636">
    <property type="entry name" value="PduO_Nterm"/>
    <property type="match status" value="1"/>
</dbReference>
<keyword evidence="18" id="KW-1185">Reference proteome</keyword>
<comment type="subcellular location">
    <subcellularLocation>
        <location evidence="1">Cytoplasm</location>
    </subcellularLocation>
</comment>
<dbReference type="EMBL" id="PDEP01000001">
    <property type="protein sequence ID" value="PEN09604.1"/>
    <property type="molecule type" value="Genomic_DNA"/>
</dbReference>
<evidence type="ECO:0000256" key="2">
    <source>
        <dbReference type="ARBA" id="ARBA00005121"/>
    </source>
</evidence>
<evidence type="ECO:0000259" key="16">
    <source>
        <dbReference type="Pfam" id="PF01923"/>
    </source>
</evidence>
<evidence type="ECO:0000256" key="9">
    <source>
        <dbReference type="ARBA" id="ARBA00022840"/>
    </source>
</evidence>
<dbReference type="GO" id="GO:0005737">
    <property type="term" value="C:cytoplasm"/>
    <property type="evidence" value="ECO:0007669"/>
    <property type="project" value="UniProtKB-SubCell"/>
</dbReference>
<dbReference type="AlphaFoldDB" id="A0A2H3NXD6"/>
<keyword evidence="9 15" id="KW-0067">ATP-binding</keyword>
<evidence type="ECO:0000313" key="17">
    <source>
        <dbReference type="EMBL" id="PEN09604.1"/>
    </source>
</evidence>
<dbReference type="RefSeq" id="WP_098061002.1">
    <property type="nucleotide sequence ID" value="NZ_PDEP01000001.1"/>
</dbReference>